<dbReference type="GO" id="GO:0050661">
    <property type="term" value="F:NADP binding"/>
    <property type="evidence" value="ECO:0007669"/>
    <property type="project" value="InterPro"/>
</dbReference>
<keyword evidence="3" id="KW-1185">Reference proteome</keyword>
<dbReference type="OrthoDB" id="9804454at2"/>
<accession>A0A1M7ZLY3</accession>
<dbReference type="CDD" id="cd02932">
    <property type="entry name" value="OYE_YqiM_FMN"/>
    <property type="match status" value="1"/>
</dbReference>
<organism evidence="2 3">
    <name type="scientific">Pseudoxanthobacter soli DSM 19599</name>
    <dbReference type="NCBI Taxonomy" id="1123029"/>
    <lineage>
        <taxon>Bacteria</taxon>
        <taxon>Pseudomonadati</taxon>
        <taxon>Pseudomonadota</taxon>
        <taxon>Alphaproteobacteria</taxon>
        <taxon>Hyphomicrobiales</taxon>
        <taxon>Segnochrobactraceae</taxon>
        <taxon>Pseudoxanthobacter</taxon>
    </lineage>
</organism>
<dbReference type="STRING" id="1123029.SAMN02745172_02562"/>
<evidence type="ECO:0000313" key="2">
    <source>
        <dbReference type="EMBL" id="SHO65913.1"/>
    </source>
</evidence>
<dbReference type="EMBL" id="FRXO01000004">
    <property type="protein sequence ID" value="SHO65913.1"/>
    <property type="molecule type" value="Genomic_DNA"/>
</dbReference>
<feature type="domain" description="NADH:flavin oxidoreductase/NADH oxidase N-terminal" evidence="1">
    <location>
        <begin position="23"/>
        <end position="339"/>
    </location>
</feature>
<proteinExistence type="predicted"/>
<dbReference type="InterPro" id="IPR001155">
    <property type="entry name" value="OxRdtase_FMN_N"/>
</dbReference>
<reference evidence="2 3" key="1">
    <citation type="submission" date="2016-12" db="EMBL/GenBank/DDBJ databases">
        <authorList>
            <person name="Song W.-J."/>
            <person name="Kurnit D.M."/>
        </authorList>
    </citation>
    <scope>NUCLEOTIDE SEQUENCE [LARGE SCALE GENOMIC DNA]</scope>
    <source>
        <strain evidence="2 3">DSM 19599</strain>
    </source>
</reference>
<dbReference type="SUPFAM" id="SSF51395">
    <property type="entry name" value="FMN-linked oxidoreductases"/>
    <property type="match status" value="1"/>
</dbReference>
<dbReference type="GO" id="GO:0003959">
    <property type="term" value="F:NADPH dehydrogenase activity"/>
    <property type="evidence" value="ECO:0007669"/>
    <property type="project" value="InterPro"/>
</dbReference>
<dbReference type="Pfam" id="PF00724">
    <property type="entry name" value="Oxidored_FMN"/>
    <property type="match status" value="1"/>
</dbReference>
<dbReference type="PANTHER" id="PTHR43303">
    <property type="entry name" value="NADPH DEHYDROGENASE C23G7.10C-RELATED"/>
    <property type="match status" value="1"/>
</dbReference>
<dbReference type="GO" id="GO:0010181">
    <property type="term" value="F:FMN binding"/>
    <property type="evidence" value="ECO:0007669"/>
    <property type="project" value="InterPro"/>
</dbReference>
<dbReference type="AlphaFoldDB" id="A0A1M7ZLY3"/>
<evidence type="ECO:0000259" key="1">
    <source>
        <dbReference type="Pfam" id="PF00724"/>
    </source>
</evidence>
<name>A0A1M7ZLY3_9HYPH</name>
<dbReference type="InterPro" id="IPR044152">
    <property type="entry name" value="YqjM-like"/>
</dbReference>
<protein>
    <submittedName>
        <fullName evidence="2">NADPH2 dehydrogenase</fullName>
    </submittedName>
</protein>
<gene>
    <name evidence="2" type="ORF">SAMN02745172_02562</name>
</gene>
<evidence type="ECO:0000313" key="3">
    <source>
        <dbReference type="Proteomes" id="UP000186406"/>
    </source>
</evidence>
<dbReference type="Gene3D" id="3.20.20.70">
    <property type="entry name" value="Aldolase class I"/>
    <property type="match status" value="1"/>
</dbReference>
<dbReference type="InterPro" id="IPR013785">
    <property type="entry name" value="Aldolase_TIM"/>
</dbReference>
<dbReference type="Proteomes" id="UP000186406">
    <property type="component" value="Unassembled WGS sequence"/>
</dbReference>
<dbReference type="PANTHER" id="PTHR43303:SF3">
    <property type="entry name" value="BLR3436 PROTEIN"/>
    <property type="match status" value="1"/>
</dbReference>
<sequence>MNAFDSALSIAPRHGSRSSSARLFDPVTFRGMTARNRIMMSAMCQYSAIDGMADDWHHVHYTSRAVGGAGLISFEMTAVDPLGRITPGCLGLWRDDQAAALAPIVADIRRHGAKAGLQLGHAGRKGEHFEQGLVAPSAIRFHDDWPVPHELSTAEATDLVLRYGEAAARADAAGFDYVEIHAAHGYLINQFLSPLSNRRTDRYGLDRRLFLMEVLEAVRGAWPAEKPIFIKLSVVERDEGGATVADVVDLARAVAPSVDLCIASSGAMTPTRGIRIDSFPGYQVPFAEALKREAGVAVAAVGMLDHPLLAEEVVKNGRADVVAVGREFLRDPYWPLHAARVLGIETEWPRQYKKAKDDWRYFP</sequence>
<dbReference type="RefSeq" id="WP_073629178.1">
    <property type="nucleotide sequence ID" value="NZ_FRXO01000004.1"/>
</dbReference>